<evidence type="ECO:0000313" key="2">
    <source>
        <dbReference type="Proteomes" id="UP000603865"/>
    </source>
</evidence>
<protein>
    <submittedName>
        <fullName evidence="1">Uncharacterized protein</fullName>
    </submittedName>
</protein>
<dbReference type="AlphaFoldDB" id="A0A918CCW8"/>
<dbReference type="EMBL" id="BMQL01000019">
    <property type="protein sequence ID" value="GGR16377.1"/>
    <property type="molecule type" value="Genomic_DNA"/>
</dbReference>
<name>A0A918CCW8_9DEIO</name>
<gene>
    <name evidence="1" type="ORF">GCM10008957_31280</name>
</gene>
<reference evidence="1" key="1">
    <citation type="journal article" date="2014" name="Int. J. Syst. Evol. Microbiol.">
        <title>Complete genome sequence of Corynebacterium casei LMG S-19264T (=DSM 44701T), isolated from a smear-ripened cheese.</title>
        <authorList>
            <consortium name="US DOE Joint Genome Institute (JGI-PGF)"/>
            <person name="Walter F."/>
            <person name="Albersmeier A."/>
            <person name="Kalinowski J."/>
            <person name="Ruckert C."/>
        </authorList>
    </citation>
    <scope>NUCLEOTIDE SEQUENCE</scope>
    <source>
        <strain evidence="1">JCM 31311</strain>
    </source>
</reference>
<sequence length="61" mass="6428">MNAEQPDVFQAHLDAQSRYLEALIEGAPNLADLRKAAAEAALTYHTATQTALQASLAGAFA</sequence>
<accession>A0A918CCW8</accession>
<keyword evidence="2" id="KW-1185">Reference proteome</keyword>
<comment type="caution">
    <text evidence="1">The sequence shown here is derived from an EMBL/GenBank/DDBJ whole genome shotgun (WGS) entry which is preliminary data.</text>
</comment>
<proteinExistence type="predicted"/>
<organism evidence="1 2">
    <name type="scientific">Deinococcus ruber</name>
    <dbReference type="NCBI Taxonomy" id="1848197"/>
    <lineage>
        <taxon>Bacteria</taxon>
        <taxon>Thermotogati</taxon>
        <taxon>Deinococcota</taxon>
        <taxon>Deinococci</taxon>
        <taxon>Deinococcales</taxon>
        <taxon>Deinococcaceae</taxon>
        <taxon>Deinococcus</taxon>
    </lineage>
</organism>
<reference evidence="1" key="2">
    <citation type="submission" date="2020-09" db="EMBL/GenBank/DDBJ databases">
        <authorList>
            <person name="Sun Q."/>
            <person name="Ohkuma M."/>
        </authorList>
    </citation>
    <scope>NUCLEOTIDE SEQUENCE</scope>
    <source>
        <strain evidence="1">JCM 31311</strain>
    </source>
</reference>
<dbReference type="RefSeq" id="WP_189091452.1">
    <property type="nucleotide sequence ID" value="NZ_BMQL01000019.1"/>
</dbReference>
<dbReference type="Proteomes" id="UP000603865">
    <property type="component" value="Unassembled WGS sequence"/>
</dbReference>
<evidence type="ECO:0000313" key="1">
    <source>
        <dbReference type="EMBL" id="GGR16377.1"/>
    </source>
</evidence>